<reference evidence="2" key="1">
    <citation type="journal article" date="2013" name="Mol. Plant Microbe Interact.">
        <title>Global aspects of pacC regulation of pathogenicity genes in Colletotrichum gloeosporioides as revealed by transcriptome analysis.</title>
        <authorList>
            <person name="Alkan N."/>
            <person name="Meng X."/>
            <person name="Friedlander G."/>
            <person name="Reuveni E."/>
            <person name="Sukno S."/>
            <person name="Sherman A."/>
            <person name="Thon M."/>
            <person name="Fluhr R."/>
            <person name="Prusky D."/>
        </authorList>
    </citation>
    <scope>NUCLEOTIDE SEQUENCE [LARGE SCALE GENOMIC DNA]</scope>
    <source>
        <strain evidence="2">Cg-14</strain>
    </source>
</reference>
<dbReference type="HOGENOM" id="CLU_3319999_0_0_1"/>
<organism evidence="1 2">
    <name type="scientific">Colletotrichum gloeosporioides (strain Cg-14)</name>
    <name type="common">Anthracnose fungus</name>
    <name type="synonym">Glomerella cingulata</name>
    <dbReference type="NCBI Taxonomy" id="1237896"/>
    <lineage>
        <taxon>Eukaryota</taxon>
        <taxon>Fungi</taxon>
        <taxon>Dikarya</taxon>
        <taxon>Ascomycota</taxon>
        <taxon>Pezizomycotina</taxon>
        <taxon>Sordariomycetes</taxon>
        <taxon>Hypocreomycetidae</taxon>
        <taxon>Glomerellales</taxon>
        <taxon>Glomerellaceae</taxon>
        <taxon>Colletotrichum</taxon>
        <taxon>Colletotrichum gloeosporioides species complex</taxon>
    </lineage>
</organism>
<comment type="caution">
    <text evidence="1">The sequence shown here is derived from an EMBL/GenBank/DDBJ whole genome shotgun (WGS) entry which is preliminary data.</text>
</comment>
<evidence type="ECO:0000313" key="1">
    <source>
        <dbReference type="EMBL" id="EQB57112.1"/>
    </source>
</evidence>
<dbReference type="AlphaFoldDB" id="T0KN11"/>
<gene>
    <name evidence="1" type="ORF">CGLO_02801</name>
</gene>
<protein>
    <submittedName>
        <fullName evidence="1">Uncharacterized protein</fullName>
    </submittedName>
</protein>
<sequence>MAGVASGILDLFSRALPFPTPVPTLPLPDHQYFTPKYIP</sequence>
<dbReference type="EMBL" id="AMYD01000572">
    <property type="protein sequence ID" value="EQB57112.1"/>
    <property type="molecule type" value="Genomic_DNA"/>
</dbReference>
<name>T0KN11_COLGC</name>
<accession>T0KN11</accession>
<evidence type="ECO:0000313" key="2">
    <source>
        <dbReference type="Proteomes" id="UP000015530"/>
    </source>
</evidence>
<dbReference type="Proteomes" id="UP000015530">
    <property type="component" value="Unassembled WGS sequence"/>
</dbReference>
<proteinExistence type="predicted"/>